<feature type="coiled-coil region" evidence="5">
    <location>
        <begin position="87"/>
        <end position="114"/>
    </location>
</feature>
<sequence length="430" mass="47238">MKDVRAAVNGTKKDLAKLKRTVTTVENLHSAMKDVRAAVNGTKNDLAKLKRTVTTLELFNSSLNQVNSKLTRTSNDISKLYSTVTKLENYNSSLNEVKSKLDRSRIDLSELNSTVTKVKSTLDRRSKDVTDLKSTVKKVKSKSDRTSDDVSVLNCTVTKLDKAIQSNLSESCQNVTWNSAFEDCKLKCCCAANSCEETPAESCKELYNTNGSDVNKAYPLKLGKKILPVYCHMTTLDGCGGGGWTLVMKMDGSKDTFHYNKLIWTNTLGYNPSAGSIGFDGNETMLPTYWETKFSRICLGMKSGKKVNFIAINRPASSLYSLIADGKYRQTSLGRDKWKSLLPSNASLQSNCNREGFNALCAGSGAIQPRARIGFLANEQYHCNSCDSRIGFGTGGHPDYSNSCGNVAVHQWGADNGDKNIKTMGYILVQ</sequence>
<accession>A0AAU9WVS8</accession>
<reference evidence="6 7" key="1">
    <citation type="submission" date="2022-05" db="EMBL/GenBank/DDBJ databases">
        <authorList>
            <consortium name="Genoscope - CEA"/>
            <person name="William W."/>
        </authorList>
    </citation>
    <scope>NUCLEOTIDE SEQUENCE [LARGE SCALE GENOMIC DNA]</scope>
</reference>
<keyword evidence="1" id="KW-0479">Metal-binding</keyword>
<evidence type="ECO:0000256" key="2">
    <source>
        <dbReference type="ARBA" id="ARBA00022734"/>
    </source>
</evidence>
<evidence type="ECO:0000313" key="6">
    <source>
        <dbReference type="EMBL" id="CAH3127947.1"/>
    </source>
</evidence>
<evidence type="ECO:0000256" key="1">
    <source>
        <dbReference type="ARBA" id="ARBA00022723"/>
    </source>
</evidence>
<dbReference type="GO" id="GO:0005615">
    <property type="term" value="C:extracellular space"/>
    <property type="evidence" value="ECO:0007669"/>
    <property type="project" value="TreeGrafter"/>
</dbReference>
<protein>
    <recommendedName>
        <fullName evidence="8">Fibrinogen C-terminal domain-containing protein</fullName>
    </recommendedName>
</protein>
<name>A0AAU9WVS8_9CNID</name>
<evidence type="ECO:0000256" key="3">
    <source>
        <dbReference type="ARBA" id="ARBA00022837"/>
    </source>
</evidence>
<keyword evidence="2" id="KW-0430">Lectin</keyword>
<feature type="coiled-coil region" evidence="5">
    <location>
        <begin position="1"/>
        <end position="52"/>
    </location>
</feature>
<dbReference type="Gene3D" id="1.10.287.1490">
    <property type="match status" value="1"/>
</dbReference>
<dbReference type="PANTHER" id="PTHR16146:SF46">
    <property type="entry name" value="INTELECTIN-1A-RELATED"/>
    <property type="match status" value="1"/>
</dbReference>
<keyword evidence="5" id="KW-0175">Coiled coil</keyword>
<gene>
    <name evidence="6" type="ORF">PMEA_00013181</name>
</gene>
<dbReference type="GO" id="GO:0070492">
    <property type="term" value="F:oligosaccharide binding"/>
    <property type="evidence" value="ECO:0007669"/>
    <property type="project" value="TreeGrafter"/>
</dbReference>
<dbReference type="EMBL" id="CALNXJ010000023">
    <property type="protein sequence ID" value="CAH3127947.1"/>
    <property type="molecule type" value="Genomic_DNA"/>
</dbReference>
<dbReference type="SUPFAM" id="SSF56496">
    <property type="entry name" value="Fibrinogen C-terminal domain-like"/>
    <property type="match status" value="1"/>
</dbReference>
<keyword evidence="4" id="KW-1015">Disulfide bond</keyword>
<comment type="caution">
    <text evidence="6">The sequence shown here is derived from an EMBL/GenBank/DDBJ whole genome shotgun (WGS) entry which is preliminary data.</text>
</comment>
<keyword evidence="7" id="KW-1185">Reference proteome</keyword>
<dbReference type="GO" id="GO:0046872">
    <property type="term" value="F:metal ion binding"/>
    <property type="evidence" value="ECO:0007669"/>
    <property type="project" value="UniProtKB-KW"/>
</dbReference>
<dbReference type="AlphaFoldDB" id="A0AAU9WVS8"/>
<proteinExistence type="predicted"/>
<evidence type="ECO:0000256" key="4">
    <source>
        <dbReference type="ARBA" id="ARBA00023157"/>
    </source>
</evidence>
<dbReference type="Proteomes" id="UP001159428">
    <property type="component" value="Unassembled WGS sequence"/>
</dbReference>
<keyword evidence="3" id="KW-0106">Calcium</keyword>
<evidence type="ECO:0000256" key="5">
    <source>
        <dbReference type="SAM" id="Coils"/>
    </source>
</evidence>
<dbReference type="PANTHER" id="PTHR16146">
    <property type="entry name" value="INTELECTIN"/>
    <property type="match status" value="1"/>
</dbReference>
<evidence type="ECO:0000313" key="7">
    <source>
        <dbReference type="Proteomes" id="UP001159428"/>
    </source>
</evidence>
<evidence type="ECO:0008006" key="8">
    <source>
        <dbReference type="Google" id="ProtNLM"/>
    </source>
</evidence>
<dbReference type="Gene3D" id="3.90.215.10">
    <property type="entry name" value="Gamma Fibrinogen, chain A, domain 1"/>
    <property type="match status" value="1"/>
</dbReference>
<dbReference type="InterPro" id="IPR036056">
    <property type="entry name" value="Fibrinogen-like_C"/>
</dbReference>
<dbReference type="InterPro" id="IPR014716">
    <property type="entry name" value="Fibrinogen_a/b/g_C_1"/>
</dbReference>
<organism evidence="6 7">
    <name type="scientific">Pocillopora meandrina</name>
    <dbReference type="NCBI Taxonomy" id="46732"/>
    <lineage>
        <taxon>Eukaryota</taxon>
        <taxon>Metazoa</taxon>
        <taxon>Cnidaria</taxon>
        <taxon>Anthozoa</taxon>
        <taxon>Hexacorallia</taxon>
        <taxon>Scleractinia</taxon>
        <taxon>Astrocoeniina</taxon>
        <taxon>Pocilloporidae</taxon>
        <taxon>Pocillopora</taxon>
    </lineage>
</organism>